<gene>
    <name evidence="4" type="ORF">J8N05_19415</name>
</gene>
<keyword evidence="2" id="KW-0547">Nucleotide-binding</keyword>
<dbReference type="InterPro" id="IPR052032">
    <property type="entry name" value="ATP-dep_AA_Ligase"/>
</dbReference>
<evidence type="ECO:0000256" key="3">
    <source>
        <dbReference type="ARBA" id="ARBA00022840"/>
    </source>
</evidence>
<dbReference type="GO" id="GO:0005524">
    <property type="term" value="F:ATP binding"/>
    <property type="evidence" value="ECO:0007669"/>
    <property type="project" value="UniProtKB-KW"/>
</dbReference>
<dbReference type="GO" id="GO:0016874">
    <property type="term" value="F:ligase activity"/>
    <property type="evidence" value="ECO:0007669"/>
    <property type="project" value="UniProtKB-KW"/>
</dbReference>
<keyword evidence="1" id="KW-0436">Ligase</keyword>
<dbReference type="Gene3D" id="3.30.470.20">
    <property type="entry name" value="ATP-grasp fold, B domain"/>
    <property type="match status" value="1"/>
</dbReference>
<evidence type="ECO:0000256" key="2">
    <source>
        <dbReference type="ARBA" id="ARBA00022741"/>
    </source>
</evidence>
<keyword evidence="3" id="KW-0067">ATP-binding</keyword>
<dbReference type="PANTHER" id="PTHR43585:SF2">
    <property type="entry name" value="ATP-GRASP ENZYME FSQD"/>
    <property type="match status" value="1"/>
</dbReference>
<name>A0A940Y4A2_9ACTN</name>
<reference evidence="4 5" key="1">
    <citation type="submission" date="2021-04" db="EMBL/GenBank/DDBJ databases">
        <authorList>
            <person name="Tang X."/>
            <person name="Zhou X."/>
            <person name="Chen X."/>
            <person name="Cernava T."/>
            <person name="Zhang C."/>
        </authorList>
    </citation>
    <scope>NUCLEOTIDE SEQUENCE [LARGE SCALE GENOMIC DNA]</scope>
    <source>
        <strain evidence="4 5">BH-SS-21</strain>
    </source>
</reference>
<dbReference type="EMBL" id="JAGPYQ010000001">
    <property type="protein sequence ID" value="MBQ0850359.1"/>
    <property type="molecule type" value="Genomic_DNA"/>
</dbReference>
<organism evidence="4 5">
    <name type="scientific">Streptomyces liliiviolaceus</name>
    <dbReference type="NCBI Taxonomy" id="2823109"/>
    <lineage>
        <taxon>Bacteria</taxon>
        <taxon>Bacillati</taxon>
        <taxon>Actinomycetota</taxon>
        <taxon>Actinomycetes</taxon>
        <taxon>Kitasatosporales</taxon>
        <taxon>Streptomycetaceae</taxon>
        <taxon>Streptomyces</taxon>
    </lineage>
</organism>
<comment type="caution">
    <text evidence="4">The sequence shown here is derived from an EMBL/GenBank/DDBJ whole genome shotgun (WGS) entry which is preliminary data.</text>
</comment>
<proteinExistence type="predicted"/>
<dbReference type="RefSeq" id="WP_210884485.1">
    <property type="nucleotide sequence ID" value="NZ_JAGPYQ010000001.1"/>
</dbReference>
<keyword evidence="5" id="KW-1185">Reference proteome</keyword>
<evidence type="ECO:0000313" key="4">
    <source>
        <dbReference type="EMBL" id="MBQ0850359.1"/>
    </source>
</evidence>
<dbReference type="Proteomes" id="UP000677413">
    <property type="component" value="Unassembled WGS sequence"/>
</dbReference>
<protein>
    <submittedName>
        <fullName evidence="4">Uncharacterized protein</fullName>
    </submittedName>
</protein>
<evidence type="ECO:0000313" key="5">
    <source>
        <dbReference type="Proteomes" id="UP000677413"/>
    </source>
</evidence>
<dbReference type="AlphaFoldDB" id="A0A940Y4A2"/>
<accession>A0A940Y4A2</accession>
<evidence type="ECO:0000256" key="1">
    <source>
        <dbReference type="ARBA" id="ARBA00022598"/>
    </source>
</evidence>
<dbReference type="PANTHER" id="PTHR43585">
    <property type="entry name" value="FUMIPYRROLE BIOSYNTHESIS PROTEIN C"/>
    <property type="match status" value="1"/>
</dbReference>
<sequence length="428" mass="45464">MSVSTVLVRPARHRGLPAAVAIVDPCPSVDYGRALSRRDTLAIAVTTPSSPTGIRLAADTTGYRHTVVHCGGLARTSRRLRALGVRAVLAGSPRGIILAERLAAELHLPADPATVLRRCDRGEQARVLAQAQINVPCTWRTEELSTALAWWRISTLSAVLLLPAAVGVPAVPVVCRSSGEITAAWRQMRRSAHLYSGSRHLIVRHHLPGRRYTVHSLTRPAAAPGKEPVHTVTDVWAHVHTAAGILARVDLLPRHGMLARALSLYTLRVLQVLGVRIGPARCHLIYEPERGPLLLSAAAVAETSPADQALQAATGIDRLGGALDTVLPPAAAGPVYAAARGHVVRVRLNARRGGTLDPDRLAALRALPTVVHLTDTVTPGAPVNQTTCSRSAVGEVVLSSPRAQAVEADYQHIRRLEAGGLYTSGGSR</sequence>